<dbReference type="EC" id="2.7.13.3" evidence="5"/>
<keyword evidence="16" id="KW-1133">Transmembrane helix</keyword>
<evidence type="ECO:0000256" key="3">
    <source>
        <dbReference type="ARBA" id="ARBA00001946"/>
    </source>
</evidence>
<dbReference type="SUPFAM" id="SSF55874">
    <property type="entry name" value="ATPase domain of HSP90 chaperone/DNA topoisomerase II/histidine kinase"/>
    <property type="match status" value="1"/>
</dbReference>
<evidence type="ECO:0000256" key="6">
    <source>
        <dbReference type="ARBA" id="ARBA00022475"/>
    </source>
</evidence>
<dbReference type="PROSITE" id="PS50109">
    <property type="entry name" value="HIS_KIN"/>
    <property type="match status" value="1"/>
</dbReference>
<dbReference type="AlphaFoldDB" id="A0A3N1HQ48"/>
<dbReference type="SUPFAM" id="SSF47384">
    <property type="entry name" value="Homodimeric domain of signal transducing histidine kinase"/>
    <property type="match status" value="1"/>
</dbReference>
<dbReference type="EMBL" id="RJKN01000002">
    <property type="protein sequence ID" value="ROP44644.1"/>
    <property type="molecule type" value="Genomic_DNA"/>
</dbReference>
<keyword evidence="13" id="KW-0067">ATP-binding</keyword>
<dbReference type="SMART" id="SM00387">
    <property type="entry name" value="HATPase_c"/>
    <property type="match status" value="1"/>
</dbReference>
<evidence type="ECO:0000256" key="19">
    <source>
        <dbReference type="ARBA" id="ARBA00023026"/>
    </source>
</evidence>
<dbReference type="InterPro" id="IPR050980">
    <property type="entry name" value="2C_sensor_his_kinase"/>
</dbReference>
<name>A0A3N1HQ48_9ACTN</name>
<dbReference type="Pfam" id="PF00512">
    <property type="entry name" value="HisKA"/>
    <property type="match status" value="1"/>
</dbReference>
<evidence type="ECO:0000256" key="23">
    <source>
        <dbReference type="SAM" id="MobiDB-lite"/>
    </source>
</evidence>
<keyword evidence="10" id="KW-0547">Nucleotide-binding</keyword>
<keyword evidence="12" id="KW-0378">Hydrolase</keyword>
<evidence type="ECO:0000256" key="18">
    <source>
        <dbReference type="ARBA" id="ARBA00023016"/>
    </source>
</evidence>
<keyword evidence="19" id="KW-0843">Virulence</keyword>
<accession>A0A3N1HQ48</accession>
<comment type="subcellular location">
    <subcellularLocation>
        <location evidence="4">Cell membrane</location>
        <topology evidence="4">Multi-pass membrane protein</topology>
    </subcellularLocation>
</comment>
<dbReference type="SMART" id="SM00388">
    <property type="entry name" value="HisKA"/>
    <property type="match status" value="1"/>
</dbReference>
<dbReference type="CDD" id="cd00082">
    <property type="entry name" value="HisKA"/>
    <property type="match status" value="1"/>
</dbReference>
<evidence type="ECO:0000256" key="13">
    <source>
        <dbReference type="ARBA" id="ARBA00022840"/>
    </source>
</evidence>
<evidence type="ECO:0000256" key="15">
    <source>
        <dbReference type="ARBA" id="ARBA00022912"/>
    </source>
</evidence>
<dbReference type="InterPro" id="IPR004358">
    <property type="entry name" value="Sig_transdc_His_kin-like_C"/>
</dbReference>
<dbReference type="SUPFAM" id="SSF158472">
    <property type="entry name" value="HAMP domain-like"/>
    <property type="match status" value="1"/>
</dbReference>
<dbReference type="InterPro" id="IPR036890">
    <property type="entry name" value="HATPase_C_sf"/>
</dbReference>
<comment type="caution">
    <text evidence="26">The sequence shown here is derived from an EMBL/GenBank/DDBJ whole genome shotgun (WGS) entry which is preliminary data.</text>
</comment>
<evidence type="ECO:0000256" key="22">
    <source>
        <dbReference type="ARBA" id="ARBA00041776"/>
    </source>
</evidence>
<keyword evidence="6" id="KW-1003">Cell membrane</keyword>
<evidence type="ECO:0000256" key="21">
    <source>
        <dbReference type="ARBA" id="ARBA00040454"/>
    </source>
</evidence>
<dbReference type="OrthoDB" id="9786919at2"/>
<dbReference type="Gene3D" id="1.10.287.130">
    <property type="match status" value="1"/>
</dbReference>
<evidence type="ECO:0000313" key="27">
    <source>
        <dbReference type="Proteomes" id="UP000276232"/>
    </source>
</evidence>
<evidence type="ECO:0000259" key="25">
    <source>
        <dbReference type="PROSITE" id="PS50885"/>
    </source>
</evidence>
<evidence type="ECO:0000256" key="20">
    <source>
        <dbReference type="ARBA" id="ARBA00023211"/>
    </source>
</evidence>
<dbReference type="PANTHER" id="PTHR44936">
    <property type="entry name" value="SENSOR PROTEIN CREC"/>
    <property type="match status" value="1"/>
</dbReference>
<evidence type="ECO:0000256" key="14">
    <source>
        <dbReference type="ARBA" id="ARBA00022842"/>
    </source>
</evidence>
<evidence type="ECO:0000256" key="12">
    <source>
        <dbReference type="ARBA" id="ARBA00022801"/>
    </source>
</evidence>
<keyword evidence="20" id="KW-0464">Manganese</keyword>
<sequence>MARRFALVLVPALVFLALALGLPLGLAVAERATQAEYLDRLAEAGVLADTAGPLLAEVVPPGGVPTAGDVGGDFGARLTAALVAETRREGVAARLVGPDGGTLLEPPGRPPPGTAGEDVEEQVRQRVVDAVAGRRPAPVPVSWPWGTEPLVVVDPVVVDGRAVGAVVLLAPTAALHDAVVRQWLLLAAAGAVPLTVGAAMTRPLARWLAAPIADLDRAAGAVTAGDLRARADEQVGPPEVRRLATSFNAMVVAVRQADERQRRFLADASHQLRNPLAGLRLGVENLAPHVADDEGRVVLAEAVEEADAMGRMLEALLAAARTGVVPPQPVALDDVLVAAAPRWAERAREHGLVLGPVPTGTAAVVVEPAGGLAAVLDELVDNASRLSGGTRVEVRVDGGGPDVVVHVVDDGRGLDERQRERALERFWRAPEHTDVAGTGLGLAVCAELLAVAGGSLVLRPAPGGGLDAAAALRRADAPAGP</sequence>
<keyword evidence="16" id="KW-0472">Membrane</keyword>
<dbReference type="InterPro" id="IPR003660">
    <property type="entry name" value="HAMP_dom"/>
</dbReference>
<dbReference type="RefSeq" id="WP_123378904.1">
    <property type="nucleotide sequence ID" value="NZ_RJKN01000002.1"/>
</dbReference>
<evidence type="ECO:0000256" key="7">
    <source>
        <dbReference type="ARBA" id="ARBA00022553"/>
    </source>
</evidence>
<evidence type="ECO:0000256" key="17">
    <source>
        <dbReference type="ARBA" id="ARBA00023012"/>
    </source>
</evidence>
<dbReference type="InterPro" id="IPR036097">
    <property type="entry name" value="HisK_dim/P_sf"/>
</dbReference>
<dbReference type="Proteomes" id="UP000276232">
    <property type="component" value="Unassembled WGS sequence"/>
</dbReference>
<dbReference type="GO" id="GO:0000155">
    <property type="term" value="F:phosphorelay sensor kinase activity"/>
    <property type="evidence" value="ECO:0007669"/>
    <property type="project" value="InterPro"/>
</dbReference>
<evidence type="ECO:0000256" key="16">
    <source>
        <dbReference type="ARBA" id="ARBA00022989"/>
    </source>
</evidence>
<keyword evidence="27" id="KW-1185">Reference proteome</keyword>
<dbReference type="Gene3D" id="3.30.565.10">
    <property type="entry name" value="Histidine kinase-like ATPase, C-terminal domain"/>
    <property type="match status" value="1"/>
</dbReference>
<dbReference type="GO" id="GO:0005524">
    <property type="term" value="F:ATP binding"/>
    <property type="evidence" value="ECO:0007669"/>
    <property type="project" value="UniProtKB-KW"/>
</dbReference>
<evidence type="ECO:0000313" key="26">
    <source>
        <dbReference type="EMBL" id="ROP44644.1"/>
    </source>
</evidence>
<keyword evidence="9" id="KW-0812">Transmembrane</keyword>
<evidence type="ECO:0000256" key="9">
    <source>
        <dbReference type="ARBA" id="ARBA00022692"/>
    </source>
</evidence>
<reference evidence="26 27" key="1">
    <citation type="journal article" date="2015" name="Stand. Genomic Sci.">
        <title>Genomic Encyclopedia of Bacterial and Archaeal Type Strains, Phase III: the genomes of soil and plant-associated and newly described type strains.</title>
        <authorList>
            <person name="Whitman W.B."/>
            <person name="Woyke T."/>
            <person name="Klenk H.P."/>
            <person name="Zhou Y."/>
            <person name="Lilburn T.G."/>
            <person name="Beck B.J."/>
            <person name="De Vos P."/>
            <person name="Vandamme P."/>
            <person name="Eisen J.A."/>
            <person name="Garrity G."/>
            <person name="Hugenholtz P."/>
            <person name="Kyrpides N.C."/>
        </authorList>
    </citation>
    <scope>NUCLEOTIDE SEQUENCE [LARGE SCALE GENOMIC DNA]</scope>
    <source>
        <strain evidence="26 27">CECT 7306</strain>
    </source>
</reference>
<keyword evidence="8" id="KW-0808">Transferase</keyword>
<keyword evidence="14" id="KW-0460">Magnesium</keyword>
<keyword evidence="15" id="KW-0904">Protein phosphatase</keyword>
<gene>
    <name evidence="26" type="ORF">EDC03_0770</name>
</gene>
<dbReference type="PANTHER" id="PTHR44936:SF9">
    <property type="entry name" value="SENSOR PROTEIN CREC"/>
    <property type="match status" value="1"/>
</dbReference>
<dbReference type="Pfam" id="PF02518">
    <property type="entry name" value="HATPase_c"/>
    <property type="match status" value="1"/>
</dbReference>
<organism evidence="26 27">
    <name type="scientific">Pseudokineococcus lusitanus</name>
    <dbReference type="NCBI Taxonomy" id="763993"/>
    <lineage>
        <taxon>Bacteria</taxon>
        <taxon>Bacillati</taxon>
        <taxon>Actinomycetota</taxon>
        <taxon>Actinomycetes</taxon>
        <taxon>Kineosporiales</taxon>
        <taxon>Kineosporiaceae</taxon>
        <taxon>Pseudokineococcus</taxon>
    </lineage>
</organism>
<dbReference type="PRINTS" id="PR00344">
    <property type="entry name" value="BCTRLSENSOR"/>
</dbReference>
<dbReference type="InterPro" id="IPR005467">
    <property type="entry name" value="His_kinase_dom"/>
</dbReference>
<proteinExistence type="predicted"/>
<evidence type="ECO:0000259" key="24">
    <source>
        <dbReference type="PROSITE" id="PS50109"/>
    </source>
</evidence>
<keyword evidence="18" id="KW-0346">Stress response</keyword>
<evidence type="ECO:0000256" key="8">
    <source>
        <dbReference type="ARBA" id="ARBA00022679"/>
    </source>
</evidence>
<feature type="region of interest" description="Disordered" evidence="23">
    <location>
        <begin position="96"/>
        <end position="120"/>
    </location>
</feature>
<dbReference type="InterPro" id="IPR003661">
    <property type="entry name" value="HisK_dim/P_dom"/>
</dbReference>
<comment type="catalytic activity">
    <reaction evidence="1">
        <text>ATP + protein L-histidine = ADP + protein N-phospho-L-histidine.</text>
        <dbReference type="EC" id="2.7.13.3"/>
    </reaction>
</comment>
<protein>
    <recommendedName>
        <fullName evidence="21">Signal transduction histidine-protein kinase/phosphatase MprB</fullName>
        <ecNumber evidence="5">2.7.13.3</ecNumber>
    </recommendedName>
    <alternativeName>
        <fullName evidence="22">Mycobacterial persistence regulator B</fullName>
    </alternativeName>
</protein>
<comment type="cofactor">
    <cofactor evidence="3">
        <name>Mg(2+)</name>
        <dbReference type="ChEBI" id="CHEBI:18420"/>
    </cofactor>
</comment>
<comment type="cofactor">
    <cofactor evidence="2">
        <name>Mn(2+)</name>
        <dbReference type="ChEBI" id="CHEBI:29035"/>
    </cofactor>
</comment>
<dbReference type="CDD" id="cd00075">
    <property type="entry name" value="HATPase"/>
    <property type="match status" value="1"/>
</dbReference>
<evidence type="ECO:0000256" key="4">
    <source>
        <dbReference type="ARBA" id="ARBA00004651"/>
    </source>
</evidence>
<feature type="domain" description="Histidine kinase" evidence="24">
    <location>
        <begin position="267"/>
        <end position="476"/>
    </location>
</feature>
<dbReference type="SMART" id="SM00304">
    <property type="entry name" value="HAMP"/>
    <property type="match status" value="1"/>
</dbReference>
<dbReference type="GO" id="GO:0004721">
    <property type="term" value="F:phosphoprotein phosphatase activity"/>
    <property type="evidence" value="ECO:0007669"/>
    <property type="project" value="UniProtKB-KW"/>
</dbReference>
<dbReference type="PROSITE" id="PS50885">
    <property type="entry name" value="HAMP"/>
    <property type="match status" value="1"/>
</dbReference>
<dbReference type="Gene3D" id="6.10.340.10">
    <property type="match status" value="1"/>
</dbReference>
<dbReference type="Pfam" id="PF00672">
    <property type="entry name" value="HAMP"/>
    <property type="match status" value="1"/>
</dbReference>
<dbReference type="InParanoid" id="A0A3N1HQ48"/>
<evidence type="ECO:0000256" key="11">
    <source>
        <dbReference type="ARBA" id="ARBA00022777"/>
    </source>
</evidence>
<keyword evidence="11 26" id="KW-0418">Kinase</keyword>
<evidence type="ECO:0000256" key="1">
    <source>
        <dbReference type="ARBA" id="ARBA00000085"/>
    </source>
</evidence>
<evidence type="ECO:0000256" key="10">
    <source>
        <dbReference type="ARBA" id="ARBA00022741"/>
    </source>
</evidence>
<evidence type="ECO:0000256" key="5">
    <source>
        <dbReference type="ARBA" id="ARBA00012438"/>
    </source>
</evidence>
<keyword evidence="7" id="KW-0597">Phosphoprotein</keyword>
<dbReference type="InterPro" id="IPR003594">
    <property type="entry name" value="HATPase_dom"/>
</dbReference>
<keyword evidence="17" id="KW-0902">Two-component regulatory system</keyword>
<evidence type="ECO:0000256" key="2">
    <source>
        <dbReference type="ARBA" id="ARBA00001936"/>
    </source>
</evidence>
<dbReference type="GO" id="GO:0005886">
    <property type="term" value="C:plasma membrane"/>
    <property type="evidence" value="ECO:0007669"/>
    <property type="project" value="UniProtKB-SubCell"/>
</dbReference>
<dbReference type="CDD" id="cd06225">
    <property type="entry name" value="HAMP"/>
    <property type="match status" value="1"/>
</dbReference>
<feature type="domain" description="HAMP" evidence="25">
    <location>
        <begin position="206"/>
        <end position="259"/>
    </location>
</feature>